<accession>A0A117QK64</accession>
<dbReference type="STRING" id="68231.AQJ30_36345"/>
<dbReference type="AlphaFoldDB" id="A0A117QK64"/>
<reference evidence="1 2" key="1">
    <citation type="submission" date="2015-10" db="EMBL/GenBank/DDBJ databases">
        <title>Draft genome sequence of Streptomyces longwoodensis DSM 41677, type strain for the species Streptomyces longwoodensis.</title>
        <authorList>
            <person name="Ruckert C."/>
            <person name="Winkler A."/>
            <person name="Kalinowski J."/>
            <person name="Kampfer P."/>
            <person name="Glaeser S."/>
        </authorList>
    </citation>
    <scope>NUCLEOTIDE SEQUENCE [LARGE SCALE GENOMIC DNA]</scope>
    <source>
        <strain evidence="1 2">DSM 41677</strain>
    </source>
</reference>
<dbReference type="Proteomes" id="UP000053271">
    <property type="component" value="Unassembled WGS sequence"/>
</dbReference>
<evidence type="ECO:0000313" key="1">
    <source>
        <dbReference type="EMBL" id="KUN32849.1"/>
    </source>
</evidence>
<organism evidence="1 2">
    <name type="scientific">Streptomyces longwoodensis</name>
    <dbReference type="NCBI Taxonomy" id="68231"/>
    <lineage>
        <taxon>Bacteria</taxon>
        <taxon>Bacillati</taxon>
        <taxon>Actinomycetota</taxon>
        <taxon>Actinomycetes</taxon>
        <taxon>Kitasatosporales</taxon>
        <taxon>Streptomycetaceae</taxon>
        <taxon>Streptomyces</taxon>
    </lineage>
</organism>
<evidence type="ECO:0000313" key="2">
    <source>
        <dbReference type="Proteomes" id="UP000053271"/>
    </source>
</evidence>
<gene>
    <name evidence="1" type="ORF">AQJ30_36345</name>
</gene>
<name>A0A117QK64_9ACTN</name>
<comment type="caution">
    <text evidence="1">The sequence shown here is derived from an EMBL/GenBank/DDBJ whole genome shotgun (WGS) entry which is preliminary data.</text>
</comment>
<protein>
    <submittedName>
        <fullName evidence="1">Uncharacterized protein</fullName>
    </submittedName>
</protein>
<dbReference type="EMBL" id="LMWS01000068">
    <property type="protein sequence ID" value="KUN32849.1"/>
    <property type="molecule type" value="Genomic_DNA"/>
</dbReference>
<sequence length="91" mass="9402">MANCRRTPVTAIAPKAVAPRVVAMARTGAVGVAVPARVAVVVTRPRTVVSAVGRVAIRALARAVAMTARVGARRLMARRRPGAVLVGRAAR</sequence>
<proteinExistence type="predicted"/>
<keyword evidence="2" id="KW-1185">Reference proteome</keyword>